<dbReference type="EMBL" id="JACYCD010000236">
    <property type="protein sequence ID" value="KAF8699827.1"/>
    <property type="molecule type" value="Genomic_DNA"/>
</dbReference>
<dbReference type="InterPro" id="IPR002877">
    <property type="entry name" value="RNA_MeTrfase_FtsJ_dom"/>
</dbReference>
<dbReference type="GO" id="GO:0008168">
    <property type="term" value="F:methyltransferase activity"/>
    <property type="evidence" value="ECO:0007669"/>
    <property type="project" value="UniProtKB-KW"/>
</dbReference>
<dbReference type="InterPro" id="IPR029063">
    <property type="entry name" value="SAM-dependent_MTases_sf"/>
</dbReference>
<reference evidence="2" key="1">
    <citation type="submission" date="2020-09" db="EMBL/GenBank/DDBJ databases">
        <title>Comparative genome analyses of four rice-infecting Rhizoctonia solani isolates reveal extensive enrichment of homogalacturonan modification genes.</title>
        <authorList>
            <person name="Lee D.-Y."/>
            <person name="Jeon J."/>
            <person name="Kim K.-T."/>
            <person name="Cheong K."/>
            <person name="Song H."/>
            <person name="Choi G."/>
            <person name="Ko J."/>
            <person name="Opiyo S.O."/>
            <person name="Zuo S."/>
            <person name="Madhav S."/>
            <person name="Lee Y.-H."/>
            <person name="Wang G.-L."/>
        </authorList>
    </citation>
    <scope>NUCLEOTIDE SEQUENCE</scope>
    <source>
        <strain evidence="2">AG1-IA WGL</strain>
    </source>
</reference>
<feature type="domain" description="Ribosomal RNA methyltransferase FtsJ" evidence="1">
    <location>
        <begin position="110"/>
        <end position="286"/>
    </location>
</feature>
<gene>
    <name evidence="2" type="ORF">RHS03_06800</name>
</gene>
<dbReference type="AlphaFoldDB" id="A0A8H7HPM8"/>
<keyword evidence="2" id="KW-0489">Methyltransferase</keyword>
<evidence type="ECO:0000313" key="2">
    <source>
        <dbReference type="EMBL" id="KAF8699827.1"/>
    </source>
</evidence>
<proteinExistence type="predicted"/>
<name>A0A8H7HPM8_9AGAM</name>
<evidence type="ECO:0000259" key="1">
    <source>
        <dbReference type="Pfam" id="PF01728"/>
    </source>
</evidence>
<accession>A0A8H7HPM8</accession>
<feature type="non-terminal residue" evidence="2">
    <location>
        <position position="1"/>
    </location>
</feature>
<dbReference type="SUPFAM" id="SSF53335">
    <property type="entry name" value="S-adenosyl-L-methionine-dependent methyltransferases"/>
    <property type="match status" value="1"/>
</dbReference>
<protein>
    <submittedName>
        <fullName evidence="2">FtsJ-like methyltransferase</fullName>
    </submittedName>
</protein>
<evidence type="ECO:0000313" key="3">
    <source>
        <dbReference type="Proteomes" id="UP000602905"/>
    </source>
</evidence>
<organism evidence="2 3">
    <name type="scientific">Rhizoctonia solani</name>
    <dbReference type="NCBI Taxonomy" id="456999"/>
    <lineage>
        <taxon>Eukaryota</taxon>
        <taxon>Fungi</taxon>
        <taxon>Dikarya</taxon>
        <taxon>Basidiomycota</taxon>
        <taxon>Agaricomycotina</taxon>
        <taxon>Agaricomycetes</taxon>
        <taxon>Cantharellales</taxon>
        <taxon>Ceratobasidiaceae</taxon>
        <taxon>Rhizoctonia</taxon>
    </lineage>
</organism>
<dbReference type="Gene3D" id="3.40.50.12760">
    <property type="match status" value="1"/>
</dbReference>
<dbReference type="GO" id="GO:0032259">
    <property type="term" value="P:methylation"/>
    <property type="evidence" value="ECO:0007669"/>
    <property type="project" value="UniProtKB-KW"/>
</dbReference>
<dbReference type="OrthoDB" id="417125at2759"/>
<keyword evidence="2" id="KW-0808">Transferase</keyword>
<dbReference type="Proteomes" id="UP000602905">
    <property type="component" value="Unassembled WGS sequence"/>
</dbReference>
<comment type="caution">
    <text evidence="2">The sequence shown here is derived from an EMBL/GenBank/DDBJ whole genome shotgun (WGS) entry which is preliminary data.</text>
</comment>
<dbReference type="Pfam" id="PF01728">
    <property type="entry name" value="FtsJ"/>
    <property type="match status" value="1"/>
</dbReference>
<sequence length="396" mass="44290">MSGRYGMSRVCIPVSPSAYPLADPDISELVYSMMSEDPSLDIHALKSQELLQALLARPDCAILVELVALRSQGWESESLDSVFLAQRTTADTNRSPEDDTKWLHLMCKSLSQMDRQKRFIHTNRFIDIGCFPGGYSTYILQKCPLATGLGISLPFEDGGHGLAIPADLLPRMELRTADLTNFDLAPSIPKPQTLFVQLGTLPFELNSFDLVVCDGHSLRNNPDNMERPWNWTRLLISQLLMGLRAVSAGGTIFLKLSHLEKALGARILLALCRVARSVRTIKPQLHAIRGTFYVIAQQISIKSTNYRILVESLERLWYNMSFEGETGYGRAITWEEENTILNWDEVVSEGGLDKLARFGAEVWGVQCNALRRMLHARGIGAKNINNRMGASEDARH</sequence>